<dbReference type="PANTHER" id="PTHR23199">
    <property type="entry name" value="NEUROTROPHIN 1-RELATED"/>
    <property type="match status" value="1"/>
</dbReference>
<evidence type="ECO:0000256" key="4">
    <source>
        <dbReference type="SAM" id="MobiDB-lite"/>
    </source>
</evidence>
<dbReference type="Gene3D" id="2.10.90.10">
    <property type="entry name" value="Cystine-knot cytokines"/>
    <property type="match status" value="1"/>
</dbReference>
<dbReference type="Proteomes" id="UP001359485">
    <property type="component" value="Unassembled WGS sequence"/>
</dbReference>
<keyword evidence="2" id="KW-1015">Disulfide bond</keyword>
<name>A0ABR1AD80_POLSC</name>
<evidence type="ECO:0000259" key="5">
    <source>
        <dbReference type="Pfam" id="PF16077"/>
    </source>
</evidence>
<dbReference type="SUPFAM" id="SSF57501">
    <property type="entry name" value="Cystine-knot cytokines"/>
    <property type="match status" value="1"/>
</dbReference>
<feature type="compositionally biased region" description="Polar residues" evidence="4">
    <location>
        <begin position="165"/>
        <end position="175"/>
    </location>
</feature>
<evidence type="ECO:0000256" key="2">
    <source>
        <dbReference type="ARBA" id="ARBA00023157"/>
    </source>
</evidence>
<feature type="compositionally biased region" description="Basic and acidic residues" evidence="4">
    <location>
        <begin position="351"/>
        <end position="361"/>
    </location>
</feature>
<gene>
    <name evidence="6" type="ORF">RUM44_005328</name>
</gene>
<keyword evidence="3" id="KW-0325">Glycoprotein</keyword>
<feature type="compositionally biased region" description="Basic and acidic residues" evidence="4">
    <location>
        <begin position="323"/>
        <end position="337"/>
    </location>
</feature>
<evidence type="ECO:0000313" key="6">
    <source>
        <dbReference type="EMBL" id="KAK6616971.1"/>
    </source>
</evidence>
<feature type="compositionally biased region" description="Polar residues" evidence="4">
    <location>
        <begin position="86"/>
        <end position="100"/>
    </location>
</feature>
<dbReference type="EMBL" id="JAWJWF010000053">
    <property type="protein sequence ID" value="KAK6616971.1"/>
    <property type="molecule type" value="Genomic_DNA"/>
</dbReference>
<organism evidence="6 7">
    <name type="scientific">Polyplax serrata</name>
    <name type="common">Common mouse louse</name>
    <dbReference type="NCBI Taxonomy" id="468196"/>
    <lineage>
        <taxon>Eukaryota</taxon>
        <taxon>Metazoa</taxon>
        <taxon>Ecdysozoa</taxon>
        <taxon>Arthropoda</taxon>
        <taxon>Hexapoda</taxon>
        <taxon>Insecta</taxon>
        <taxon>Pterygota</taxon>
        <taxon>Neoptera</taxon>
        <taxon>Paraneoptera</taxon>
        <taxon>Psocodea</taxon>
        <taxon>Troctomorpha</taxon>
        <taxon>Phthiraptera</taxon>
        <taxon>Anoplura</taxon>
        <taxon>Polyplacidae</taxon>
        <taxon>Polyplax</taxon>
    </lineage>
</organism>
<feature type="domain" description="Spaetzle" evidence="5">
    <location>
        <begin position="384"/>
        <end position="472"/>
    </location>
</feature>
<proteinExistence type="predicted"/>
<keyword evidence="1" id="KW-0732">Signal</keyword>
<feature type="compositionally biased region" description="Basic and acidic residues" evidence="4">
    <location>
        <begin position="102"/>
        <end position="122"/>
    </location>
</feature>
<feature type="region of interest" description="Disordered" evidence="4">
    <location>
        <begin position="43"/>
        <end position="183"/>
    </location>
</feature>
<keyword evidence="7" id="KW-1185">Reference proteome</keyword>
<evidence type="ECO:0000313" key="7">
    <source>
        <dbReference type="Proteomes" id="UP001359485"/>
    </source>
</evidence>
<evidence type="ECO:0000256" key="1">
    <source>
        <dbReference type="ARBA" id="ARBA00022729"/>
    </source>
</evidence>
<dbReference type="InterPro" id="IPR029034">
    <property type="entry name" value="Cystine-knot_cytokine"/>
</dbReference>
<protein>
    <recommendedName>
        <fullName evidence="5">Spaetzle domain-containing protein</fullName>
    </recommendedName>
</protein>
<accession>A0ABR1AD80</accession>
<comment type="caution">
    <text evidence="6">The sequence shown here is derived from an EMBL/GenBank/DDBJ whole genome shotgun (WGS) entry which is preliminary data.</text>
</comment>
<evidence type="ECO:0000256" key="3">
    <source>
        <dbReference type="ARBA" id="ARBA00023180"/>
    </source>
</evidence>
<dbReference type="InterPro" id="IPR052444">
    <property type="entry name" value="Spz/Toll_ligand-like"/>
</dbReference>
<dbReference type="InterPro" id="IPR032104">
    <property type="entry name" value="Spaetzle"/>
</dbReference>
<dbReference type="PANTHER" id="PTHR23199:SF13">
    <property type="entry name" value="PROTEIN SPAETZLE 3"/>
    <property type="match status" value="1"/>
</dbReference>
<feature type="region of interest" description="Disordered" evidence="4">
    <location>
        <begin position="321"/>
        <end position="361"/>
    </location>
</feature>
<reference evidence="6 7" key="1">
    <citation type="submission" date="2023-09" db="EMBL/GenBank/DDBJ databases">
        <title>Genomes of two closely related lineages of the louse Polyplax serrata with different host specificities.</title>
        <authorList>
            <person name="Martinu J."/>
            <person name="Tarabai H."/>
            <person name="Stefka J."/>
            <person name="Hypsa V."/>
        </authorList>
    </citation>
    <scope>NUCLEOTIDE SEQUENCE [LARGE SCALE GENOMIC DNA]</scope>
    <source>
        <strain evidence="6">98ZLc_SE</strain>
    </source>
</reference>
<sequence>MSLVNYTVPFVSSVSPMTPTAYLGPQTYGQAVAINSLLYDTPRYGQRRHPTVPPSPSRKQHPNIRKTKDNRDPYRNQYLQMPGHRTGTSQSAADKTSNNYDEYFRQPDYGREKSVDYEKSPIEPDNSGYHAEENSNIPNRKATSREQPGLQQHQRRGNPPDRSPTYRQIGNTFNSAPEPGSRTSLHAVLDFDDDFENYDDEEGDGDVEPVTAAHQGKSNPQVTPIEGPIFIKNGSVPVVPLYSYPVINNGTLVQIPILWTALSLALGLEIHGEIVRGVPCIKRFHQLFCPTAGNAYPIESIERFIDDNKALMKRMYGEFQMSSDHDPVPEQDNERNRNVKRQAQGVNVNPAKDESSKPDSYFRRHRSYRQSYKKAHNDSGRIDACESKIEIVTPYWASNSAGKIRAIVNTQHFEQAIHQEVCSKVQTKRCIGDCGCEQKYKWHRLLAYDPDNDCKGIFMDWFLFPSCCVCRCAPIFGN</sequence>
<dbReference type="Pfam" id="PF16077">
    <property type="entry name" value="Spaetzle"/>
    <property type="match status" value="1"/>
</dbReference>